<accession>A0ABW2RHP8</accession>
<dbReference type="Pfam" id="PF12535">
    <property type="entry name" value="Nudix_N"/>
    <property type="match status" value="1"/>
</dbReference>
<feature type="domain" description="Nudix hydrolase" evidence="3">
    <location>
        <begin position="66"/>
        <end position="192"/>
    </location>
</feature>
<evidence type="ECO:0000256" key="1">
    <source>
        <dbReference type="ARBA" id="ARBA00001946"/>
    </source>
</evidence>
<evidence type="ECO:0000256" key="2">
    <source>
        <dbReference type="ARBA" id="ARBA00022801"/>
    </source>
</evidence>
<name>A0ABW2RHP8_9BACL</name>
<dbReference type="PROSITE" id="PS51462">
    <property type="entry name" value="NUDIX"/>
    <property type="match status" value="1"/>
</dbReference>
<gene>
    <name evidence="4" type="ORF">ACFQNG_05180</name>
</gene>
<evidence type="ECO:0000259" key="3">
    <source>
        <dbReference type="PROSITE" id="PS51462"/>
    </source>
</evidence>
<keyword evidence="5" id="KW-1185">Reference proteome</keyword>
<evidence type="ECO:0000313" key="5">
    <source>
        <dbReference type="Proteomes" id="UP001596500"/>
    </source>
</evidence>
<dbReference type="PANTHER" id="PTHR43046:SF16">
    <property type="entry name" value="ADP-RIBOSE PYROPHOSPHATASE YJHB-RELATED"/>
    <property type="match status" value="1"/>
</dbReference>
<comment type="caution">
    <text evidence="4">The sequence shown here is derived from an EMBL/GenBank/DDBJ whole genome shotgun (WGS) entry which is preliminary data.</text>
</comment>
<comment type="cofactor">
    <cofactor evidence="1">
        <name>Mg(2+)</name>
        <dbReference type="ChEBI" id="CHEBI:18420"/>
    </cofactor>
</comment>
<organism evidence="4 5">
    <name type="scientific">Laceyella putida</name>
    <dbReference type="NCBI Taxonomy" id="110101"/>
    <lineage>
        <taxon>Bacteria</taxon>
        <taxon>Bacillati</taxon>
        <taxon>Bacillota</taxon>
        <taxon>Bacilli</taxon>
        <taxon>Bacillales</taxon>
        <taxon>Thermoactinomycetaceae</taxon>
        <taxon>Laceyella</taxon>
    </lineage>
</organism>
<dbReference type="Gene3D" id="6.10.250.1120">
    <property type="match status" value="1"/>
</dbReference>
<dbReference type="InterPro" id="IPR059176">
    <property type="entry name" value="UDP-X_N"/>
</dbReference>
<sequence length="203" mass="23385">MEPFWLKTAKRIQAIAQSGLAYCRDPFDIERFQELSEISAHMLSHYIDMPVENVKTWFLNETGYQTPKVDVRAVVMKERELLFVKEKSDGKWSLPGGWAEPGLSLRENIIKEVAEESGYEVETERVLAVLDRNRHKHPPSPFYIYKIFVLCRLVGGKPMTSIETEGVAFHSTDSLPELSTERVTREQIQLMLRAVETGEVFHD</sequence>
<dbReference type="Gene3D" id="3.90.79.10">
    <property type="entry name" value="Nucleoside Triphosphate Pyrophosphohydrolase"/>
    <property type="match status" value="1"/>
</dbReference>
<dbReference type="GO" id="GO:0016787">
    <property type="term" value="F:hydrolase activity"/>
    <property type="evidence" value="ECO:0007669"/>
    <property type="project" value="UniProtKB-KW"/>
</dbReference>
<reference evidence="5" key="1">
    <citation type="journal article" date="2019" name="Int. J. Syst. Evol. Microbiol.">
        <title>The Global Catalogue of Microorganisms (GCM) 10K type strain sequencing project: providing services to taxonomists for standard genome sequencing and annotation.</title>
        <authorList>
            <consortium name="The Broad Institute Genomics Platform"/>
            <consortium name="The Broad Institute Genome Sequencing Center for Infectious Disease"/>
            <person name="Wu L."/>
            <person name="Ma J."/>
        </authorList>
    </citation>
    <scope>NUCLEOTIDE SEQUENCE [LARGE SCALE GENOMIC DNA]</scope>
    <source>
        <strain evidence="5">CGMCC 1.12942</strain>
    </source>
</reference>
<dbReference type="Pfam" id="PF00293">
    <property type="entry name" value="NUDIX"/>
    <property type="match status" value="1"/>
</dbReference>
<dbReference type="Proteomes" id="UP001596500">
    <property type="component" value="Unassembled WGS sequence"/>
</dbReference>
<proteinExistence type="predicted"/>
<evidence type="ECO:0000313" key="4">
    <source>
        <dbReference type="EMBL" id="MFC7440539.1"/>
    </source>
</evidence>
<dbReference type="InterPro" id="IPR000086">
    <property type="entry name" value="NUDIX_hydrolase_dom"/>
</dbReference>
<dbReference type="EMBL" id="JBHTBW010000014">
    <property type="protein sequence ID" value="MFC7440539.1"/>
    <property type="molecule type" value="Genomic_DNA"/>
</dbReference>
<protein>
    <submittedName>
        <fullName evidence="4">NUDIX hydrolase</fullName>
        <ecNumber evidence="4">3.6.-.-</ecNumber>
    </submittedName>
</protein>
<dbReference type="EC" id="3.6.-.-" evidence="4"/>
<keyword evidence="2 4" id="KW-0378">Hydrolase</keyword>
<dbReference type="SUPFAM" id="SSF55811">
    <property type="entry name" value="Nudix"/>
    <property type="match status" value="1"/>
</dbReference>
<dbReference type="InterPro" id="IPR015797">
    <property type="entry name" value="NUDIX_hydrolase-like_dom_sf"/>
</dbReference>
<dbReference type="CDD" id="cd04672">
    <property type="entry name" value="NUDIX_CDP-Chase_like"/>
    <property type="match status" value="1"/>
</dbReference>
<dbReference type="RefSeq" id="WP_379863820.1">
    <property type="nucleotide sequence ID" value="NZ_JBHTBW010000014.1"/>
</dbReference>
<dbReference type="PANTHER" id="PTHR43046">
    <property type="entry name" value="GDP-MANNOSE MANNOSYL HYDROLASE"/>
    <property type="match status" value="1"/>
</dbReference>